<dbReference type="FunFam" id="1.20.58.390:FF:000022">
    <property type="entry name" value="Nicotinic acetylcholine receptor subunit alpha4"/>
    <property type="match status" value="1"/>
</dbReference>
<dbReference type="InterPro" id="IPR002394">
    <property type="entry name" value="Nicotinic_acetylcholine_rcpt"/>
</dbReference>
<dbReference type="InterPro" id="IPR036719">
    <property type="entry name" value="Neuro-gated_channel_TM_sf"/>
</dbReference>
<dbReference type="Gene3D" id="2.70.170.10">
    <property type="entry name" value="Neurotransmitter-gated ion-channel ligand-binding domain"/>
    <property type="match status" value="1"/>
</dbReference>
<dbReference type="Proteomes" id="UP000030765">
    <property type="component" value="Unassembled WGS sequence"/>
</dbReference>
<name>A0A084VQ70_ANOSI</name>
<feature type="transmembrane region" description="Helical" evidence="18">
    <location>
        <begin position="305"/>
        <end position="326"/>
    </location>
</feature>
<comment type="function">
    <text evidence="1">After binding acetylcholine, the AChR responds by an extensive change in conformation that affects all subunits and leads to opening of an ion-conducting channel across the plasma membrane.</text>
</comment>
<dbReference type="OrthoDB" id="5975154at2759"/>
<evidence type="ECO:0000259" key="21">
    <source>
        <dbReference type="Pfam" id="PF02932"/>
    </source>
</evidence>
<evidence type="ECO:0000256" key="16">
    <source>
        <dbReference type="ARBA" id="ARBA00023303"/>
    </source>
</evidence>
<evidence type="ECO:0000256" key="8">
    <source>
        <dbReference type="ARBA" id="ARBA00023018"/>
    </source>
</evidence>
<evidence type="ECO:0000256" key="18">
    <source>
        <dbReference type="RuleBase" id="RU000687"/>
    </source>
</evidence>
<dbReference type="InterPro" id="IPR038050">
    <property type="entry name" value="Neuro_actylchol_rec"/>
</dbReference>
<evidence type="ECO:0000256" key="13">
    <source>
        <dbReference type="ARBA" id="ARBA00023180"/>
    </source>
</evidence>
<dbReference type="GO" id="GO:0007271">
    <property type="term" value="P:synaptic transmission, cholinergic"/>
    <property type="evidence" value="ECO:0007669"/>
    <property type="project" value="UniProtKB-ARBA"/>
</dbReference>
<keyword evidence="9 18" id="KW-0406">Ion transport</keyword>
<dbReference type="PANTHER" id="PTHR18945">
    <property type="entry name" value="NEUROTRANSMITTER GATED ION CHANNEL"/>
    <property type="match status" value="1"/>
</dbReference>
<dbReference type="Pfam" id="PF02931">
    <property type="entry name" value="Neur_chan_LBD"/>
    <property type="match status" value="1"/>
</dbReference>
<dbReference type="OMA" id="EDPIVCK"/>
<dbReference type="CDD" id="cd19064">
    <property type="entry name" value="LGIC_TM_nAChR"/>
    <property type="match status" value="1"/>
</dbReference>
<evidence type="ECO:0000256" key="11">
    <source>
        <dbReference type="ARBA" id="ARBA00023157"/>
    </source>
</evidence>
<evidence type="ECO:0000256" key="17">
    <source>
        <dbReference type="ARBA" id="ARBA00034104"/>
    </source>
</evidence>
<keyword evidence="16 18" id="KW-0407">Ion channel</keyword>
<evidence type="ECO:0000313" key="23">
    <source>
        <dbReference type="EnsemblMetazoa" id="ASIC007647-PA"/>
    </source>
</evidence>
<organism evidence="22">
    <name type="scientific">Anopheles sinensis</name>
    <name type="common">Mosquito</name>
    <dbReference type="NCBI Taxonomy" id="74873"/>
    <lineage>
        <taxon>Eukaryota</taxon>
        <taxon>Metazoa</taxon>
        <taxon>Ecdysozoa</taxon>
        <taxon>Arthropoda</taxon>
        <taxon>Hexapoda</taxon>
        <taxon>Insecta</taxon>
        <taxon>Pterygota</taxon>
        <taxon>Neoptera</taxon>
        <taxon>Endopterygota</taxon>
        <taxon>Diptera</taxon>
        <taxon>Nematocera</taxon>
        <taxon>Culicoidea</taxon>
        <taxon>Culicidae</taxon>
        <taxon>Anophelinae</taxon>
        <taxon>Anopheles</taxon>
    </lineage>
</organism>
<keyword evidence="14" id="KW-0628">Postsynaptic cell membrane</keyword>
<dbReference type="VEuPathDB" id="VectorBase:ASIS004627"/>
<protein>
    <submittedName>
        <fullName evidence="22">AGAP000329-PA-like protein</fullName>
    </submittedName>
</protein>
<evidence type="ECO:0000313" key="22">
    <source>
        <dbReference type="EMBL" id="KFB40114.1"/>
    </source>
</evidence>
<evidence type="ECO:0000259" key="20">
    <source>
        <dbReference type="Pfam" id="PF02931"/>
    </source>
</evidence>
<evidence type="ECO:0000256" key="19">
    <source>
        <dbReference type="SAM" id="MobiDB-lite"/>
    </source>
</evidence>
<feature type="transmembrane region" description="Helical" evidence="18">
    <location>
        <begin position="665"/>
        <end position="685"/>
    </location>
</feature>
<sequence length="716" mass="79505">MRLLHGVYFIIFAVVSVCGGNPDAKRLYDDLLSNYNKLVRPVVNVTDALTVKIKLKLSQLIDVNLKNQIMTTNLWVEQTWYDYKLKWEPKEYGGVEMLHVPSDHIWRPDIVLYNNADGNFEVTLATKATLNYTGRVEWRPPAIYKSSCEIDVEYFPFDEQTCVMKFGSWTYDGFQVDLRHIDEMNETNVVEVGVDLSEFYTSVEWDILEVPAVRNEKFYTCCDEPYLDITFNITMRRKTLFYTVNLIIPCMGISFLTILVFYLPSDSGEKVSLSISILLSLTVFFLLLAEIIPPTSLVVPLLGKFVLFTMILDTFSICVTVIVLNIHFRSPQTHTMAPWVRTIFINHLPKLLVMRRPIYQPLHHFSAASQRFMLRSCNSLGDHIPPLPPTIAFDPSVLLDHHLLDSSESLNTCRLHGSPTHLHNHRSGAGRHHHHHHHNALVRSMDLMDDMPLPYHDHNHHNSPMSPINFNLLNAASTAVPNPQQLASTGTGLLDPNSTFHKSLAASATEGGAKDGVNLLLNSGTNAASAGANLSCCNSLFLNDLRQAAAAAAVATGATPNDLLLGDNGVAVPLNNNLPTSVLTSGMIINTTGPGDGGLAGATGTAAGKPGDKAGSNNRNRWLECPELTKAMDGVTYIADHTRKEEESSRVKEDWKYVAMVLDRLFLWIFTIAVVFGTAGIILQAPTLYDTRVPIDIKMSEIATTTAKPYIAKPVL</sequence>
<reference evidence="23" key="2">
    <citation type="submission" date="2020-05" db="UniProtKB">
        <authorList>
            <consortium name="EnsemblMetazoa"/>
        </authorList>
    </citation>
    <scope>IDENTIFICATION</scope>
</reference>
<evidence type="ECO:0000256" key="3">
    <source>
        <dbReference type="ARBA" id="ARBA00022448"/>
    </source>
</evidence>
<evidence type="ECO:0000256" key="6">
    <source>
        <dbReference type="ARBA" id="ARBA00022729"/>
    </source>
</evidence>
<dbReference type="Gene3D" id="1.20.58.390">
    <property type="entry name" value="Neurotransmitter-gated ion-channel transmembrane domain"/>
    <property type="match status" value="2"/>
</dbReference>
<dbReference type="GO" id="GO:0004888">
    <property type="term" value="F:transmembrane signaling receptor activity"/>
    <property type="evidence" value="ECO:0007669"/>
    <property type="project" value="InterPro"/>
</dbReference>
<dbReference type="InterPro" id="IPR018000">
    <property type="entry name" value="Neurotransmitter_ion_chnl_CS"/>
</dbReference>
<dbReference type="EnsemblMetazoa" id="ASIC007647-RA">
    <property type="protein sequence ID" value="ASIC007647-PA"/>
    <property type="gene ID" value="ASIC007647"/>
</dbReference>
<gene>
    <name evidence="22" type="ORF">ZHAS_00007647</name>
</gene>
<keyword evidence="4" id="KW-1003">Cell membrane</keyword>
<dbReference type="EMBL" id="KE525003">
    <property type="protein sequence ID" value="KFB40114.1"/>
    <property type="molecule type" value="Genomic_DNA"/>
</dbReference>
<evidence type="ECO:0000256" key="7">
    <source>
        <dbReference type="ARBA" id="ARBA00022989"/>
    </source>
</evidence>
<feature type="domain" description="Neurotransmitter-gated ion-channel transmembrane" evidence="21">
    <location>
        <begin position="622"/>
        <end position="681"/>
    </location>
</feature>
<proteinExistence type="inferred from homology"/>
<keyword evidence="7 18" id="KW-1133">Transmembrane helix</keyword>
<dbReference type="Pfam" id="PF02932">
    <property type="entry name" value="Neur_chan_memb"/>
    <property type="match status" value="2"/>
</dbReference>
<dbReference type="PRINTS" id="PR00252">
    <property type="entry name" value="NRIONCHANNEL"/>
</dbReference>
<evidence type="ECO:0000256" key="2">
    <source>
        <dbReference type="ARBA" id="ARBA00009237"/>
    </source>
</evidence>
<keyword evidence="5 18" id="KW-0812">Transmembrane</keyword>
<feature type="compositionally biased region" description="Basic residues" evidence="19">
    <location>
        <begin position="422"/>
        <end position="438"/>
    </location>
</feature>
<evidence type="ECO:0000313" key="24">
    <source>
        <dbReference type="Proteomes" id="UP000030765"/>
    </source>
</evidence>
<keyword evidence="6 18" id="KW-0732">Signal</keyword>
<feature type="domain" description="Neurotransmitter-gated ion-channel transmembrane" evidence="21">
    <location>
        <begin position="246"/>
        <end position="363"/>
    </location>
</feature>
<dbReference type="SUPFAM" id="SSF63712">
    <property type="entry name" value="Nicotinic receptor ligand binding domain-like"/>
    <property type="match status" value="1"/>
</dbReference>
<comment type="similarity">
    <text evidence="2">Belongs to the ligand-gated ion channel (TC 1.A.9) family. Acetylcholine receptor (TC 1.A.9.1) subfamily.</text>
</comment>
<dbReference type="InterPro" id="IPR006202">
    <property type="entry name" value="Neur_chan_lig-bd"/>
</dbReference>
<dbReference type="PRINTS" id="PR00254">
    <property type="entry name" value="NICOTINICR"/>
</dbReference>
<feature type="chain" id="PRO_5001783942" evidence="18">
    <location>
        <begin position="20"/>
        <end position="716"/>
    </location>
</feature>
<feature type="domain" description="Neurotransmitter-gated ion-channel ligand-binding" evidence="20">
    <location>
        <begin position="25"/>
        <end position="239"/>
    </location>
</feature>
<dbReference type="GO" id="GO:0045211">
    <property type="term" value="C:postsynaptic membrane"/>
    <property type="evidence" value="ECO:0007669"/>
    <property type="project" value="UniProtKB-SubCell"/>
</dbReference>
<dbReference type="AlphaFoldDB" id="A0A084VQ70"/>
<feature type="region of interest" description="Disordered" evidence="19">
    <location>
        <begin position="599"/>
        <end position="619"/>
    </location>
</feature>
<dbReference type="InterPro" id="IPR006029">
    <property type="entry name" value="Neurotrans-gated_channel_TM"/>
</dbReference>
<dbReference type="PROSITE" id="PS00236">
    <property type="entry name" value="NEUROTR_ION_CHANNEL"/>
    <property type="match status" value="1"/>
</dbReference>
<reference evidence="22 24" key="1">
    <citation type="journal article" date="2014" name="BMC Genomics">
        <title>Genome sequence of Anopheles sinensis provides insight into genetics basis of mosquito competence for malaria parasites.</title>
        <authorList>
            <person name="Zhou D."/>
            <person name="Zhang D."/>
            <person name="Ding G."/>
            <person name="Shi L."/>
            <person name="Hou Q."/>
            <person name="Ye Y."/>
            <person name="Xu Y."/>
            <person name="Zhou H."/>
            <person name="Xiong C."/>
            <person name="Li S."/>
            <person name="Yu J."/>
            <person name="Hong S."/>
            <person name="Yu X."/>
            <person name="Zou P."/>
            <person name="Chen C."/>
            <person name="Chang X."/>
            <person name="Wang W."/>
            <person name="Lv Y."/>
            <person name="Sun Y."/>
            <person name="Ma L."/>
            <person name="Shen B."/>
            <person name="Zhu C."/>
        </authorList>
    </citation>
    <scope>NUCLEOTIDE SEQUENCE [LARGE SCALE GENOMIC DNA]</scope>
</reference>
<dbReference type="InterPro" id="IPR036734">
    <property type="entry name" value="Neur_chan_lig-bd_sf"/>
</dbReference>
<evidence type="ECO:0000256" key="10">
    <source>
        <dbReference type="ARBA" id="ARBA00023136"/>
    </source>
</evidence>
<feature type="signal peptide" evidence="18">
    <location>
        <begin position="1"/>
        <end position="19"/>
    </location>
</feature>
<dbReference type="InterPro" id="IPR006201">
    <property type="entry name" value="Neur_channel"/>
</dbReference>
<evidence type="ECO:0000256" key="15">
    <source>
        <dbReference type="ARBA" id="ARBA00023286"/>
    </source>
</evidence>
<feature type="transmembrane region" description="Helical" evidence="18">
    <location>
        <begin position="240"/>
        <end position="263"/>
    </location>
</feature>
<keyword evidence="12" id="KW-0675">Receptor</keyword>
<feature type="transmembrane region" description="Helical" evidence="18">
    <location>
        <begin position="275"/>
        <end position="293"/>
    </location>
</feature>
<dbReference type="SUPFAM" id="SSF90112">
    <property type="entry name" value="Neurotransmitter-gated ion-channel transmembrane pore"/>
    <property type="match status" value="1"/>
</dbReference>
<dbReference type="GO" id="GO:0022848">
    <property type="term" value="F:acetylcholine-gated monoatomic cation-selective channel activity"/>
    <property type="evidence" value="ECO:0007669"/>
    <property type="project" value="InterPro"/>
</dbReference>
<keyword evidence="24" id="KW-1185">Reference proteome</keyword>
<feature type="compositionally biased region" description="Low complexity" evidence="19">
    <location>
        <begin position="602"/>
        <end position="615"/>
    </location>
</feature>
<keyword evidence="10 18" id="KW-0472">Membrane</keyword>
<dbReference type="NCBIfam" id="TIGR00860">
    <property type="entry name" value="LIC"/>
    <property type="match status" value="1"/>
</dbReference>
<dbReference type="FunFam" id="2.70.170.10:FF:000013">
    <property type="entry name" value="Acetylcholine receptor subunit alpha"/>
    <property type="match status" value="1"/>
</dbReference>
<evidence type="ECO:0000256" key="1">
    <source>
        <dbReference type="ARBA" id="ARBA00003328"/>
    </source>
</evidence>
<feature type="region of interest" description="Disordered" evidence="19">
    <location>
        <begin position="419"/>
        <end position="438"/>
    </location>
</feature>
<dbReference type="EMBL" id="ATLV01015142">
    <property type="status" value="NOT_ANNOTATED_CDS"/>
    <property type="molecule type" value="Genomic_DNA"/>
</dbReference>
<evidence type="ECO:0000256" key="4">
    <source>
        <dbReference type="ARBA" id="ARBA00022475"/>
    </source>
</evidence>
<keyword evidence="13" id="KW-0325">Glycoprotein</keyword>
<keyword evidence="11" id="KW-1015">Disulfide bond</keyword>
<dbReference type="CDD" id="cd19031">
    <property type="entry name" value="LGIC_ECD_nAChR_proto_alpha-like"/>
    <property type="match status" value="1"/>
</dbReference>
<evidence type="ECO:0000256" key="9">
    <source>
        <dbReference type="ARBA" id="ARBA00023065"/>
    </source>
</evidence>
<keyword evidence="15" id="KW-1071">Ligand-gated ion channel</keyword>
<dbReference type="VEuPathDB" id="VectorBase:ASIC007647"/>
<keyword evidence="8" id="KW-0770">Synapse</keyword>
<dbReference type="FunFam" id="1.20.58.390:FF:000012">
    <property type="entry name" value="Acetylcholine receptor subunit alpha-like"/>
    <property type="match status" value="1"/>
</dbReference>
<evidence type="ECO:0000256" key="14">
    <source>
        <dbReference type="ARBA" id="ARBA00023257"/>
    </source>
</evidence>
<evidence type="ECO:0000256" key="12">
    <source>
        <dbReference type="ARBA" id="ARBA00023170"/>
    </source>
</evidence>
<comment type="subcellular location">
    <subcellularLocation>
        <location evidence="17">Postsynaptic cell membrane</location>
        <topology evidence="17">Multi-pass membrane protein</topology>
    </subcellularLocation>
</comment>
<accession>A0A084VQ70</accession>
<evidence type="ECO:0000256" key="5">
    <source>
        <dbReference type="ARBA" id="ARBA00022692"/>
    </source>
</evidence>
<dbReference type="STRING" id="74873.A0A084VQ70"/>
<keyword evidence="3 18" id="KW-0813">Transport</keyword>